<dbReference type="AlphaFoldDB" id="A0A2K8U8I3"/>
<dbReference type="OrthoDB" id="5459344at2"/>
<gene>
    <name evidence="1" type="ORF">THSYN_12615</name>
</gene>
<dbReference type="RefSeq" id="WP_100919476.1">
    <property type="nucleotide sequence ID" value="NZ_CP020370.1"/>
</dbReference>
<dbReference type="Proteomes" id="UP000232638">
    <property type="component" value="Chromosome"/>
</dbReference>
<dbReference type="KEGG" id="tsy:THSYN_12615"/>
<protein>
    <recommendedName>
        <fullName evidence="3">Protein YebE</fullName>
    </recommendedName>
</protein>
<dbReference type="InterPro" id="IPR007486">
    <property type="entry name" value="YebE"/>
</dbReference>
<evidence type="ECO:0008006" key="3">
    <source>
        <dbReference type="Google" id="ProtNLM"/>
    </source>
</evidence>
<dbReference type="Pfam" id="PF04391">
    <property type="entry name" value="DUF533"/>
    <property type="match status" value="1"/>
</dbReference>
<name>A0A2K8U8I3_9GAMM</name>
<evidence type="ECO:0000313" key="1">
    <source>
        <dbReference type="EMBL" id="AUB81719.1"/>
    </source>
</evidence>
<keyword evidence="2" id="KW-1185">Reference proteome</keyword>
<dbReference type="CDD" id="cd07178">
    <property type="entry name" value="terB_like_YebE"/>
    <property type="match status" value="1"/>
</dbReference>
<dbReference type="EMBL" id="CP020370">
    <property type="protein sequence ID" value="AUB81719.1"/>
    <property type="molecule type" value="Genomic_DNA"/>
</dbReference>
<sequence>MNPLDMLGAVMQSGMAPAADNRMGDVLGKMMGQMTGGAAAGAAPTAAGGGLYEVLSKAAGAMLGGGASGAAPGAAGGGLSDLLAKAAGAMLGGGAAGAGGGAAAPGGTGGLSAEVLQQVAGAIFGGSGSQGNAAAGLGSMAVFGTLAAKALELAKGMFAGAPAQAGGPPAGGRDGLTAILTGLRAPANPQEQQQLMDVAMLTLKAMISAAKADGRVDEQEQARLLGKLDEGGITDEEQRFVAAEMQKPIDLDALVRGIPNQQVAAQIYTASLMTITVDSEAERRYLADLAAKLGLDQQVVSYLHQAVGLS</sequence>
<proteinExistence type="predicted"/>
<evidence type="ECO:0000313" key="2">
    <source>
        <dbReference type="Proteomes" id="UP000232638"/>
    </source>
</evidence>
<reference evidence="1 2" key="1">
    <citation type="submission" date="2017-03" db="EMBL/GenBank/DDBJ databases">
        <title>Complete genome sequence of Candidatus 'Thiodictyon syntrophicum' sp. nov. strain Cad16T, a photolithoautotroph purple sulfur bacterium isolated from an alpine meromictic lake.</title>
        <authorList>
            <person name="Luedin S.M."/>
            <person name="Pothier J.F."/>
            <person name="Danza F."/>
            <person name="Storelli N."/>
            <person name="Wittwer M."/>
            <person name="Tonolla M."/>
        </authorList>
    </citation>
    <scope>NUCLEOTIDE SEQUENCE [LARGE SCALE GENOMIC DNA]</scope>
    <source>
        <strain evidence="1 2">Cad16T</strain>
    </source>
</reference>
<organism evidence="1 2">
    <name type="scientific">Candidatus Thiodictyon syntrophicum</name>
    <dbReference type="NCBI Taxonomy" id="1166950"/>
    <lineage>
        <taxon>Bacteria</taxon>
        <taxon>Pseudomonadati</taxon>
        <taxon>Pseudomonadota</taxon>
        <taxon>Gammaproteobacteria</taxon>
        <taxon>Chromatiales</taxon>
        <taxon>Chromatiaceae</taxon>
        <taxon>Thiodictyon</taxon>
    </lineage>
</organism>
<dbReference type="SUPFAM" id="SSF158682">
    <property type="entry name" value="TerB-like"/>
    <property type="match status" value="1"/>
</dbReference>
<accession>A0A2K8U8I3</accession>
<dbReference type="InterPro" id="IPR029024">
    <property type="entry name" value="TerB-like"/>
</dbReference>
<dbReference type="Gene3D" id="1.10.3680.10">
    <property type="entry name" value="TerB-like"/>
    <property type="match status" value="1"/>
</dbReference>